<keyword evidence="3" id="KW-0227">DNA damage</keyword>
<dbReference type="Pfam" id="PF02144">
    <property type="entry name" value="Rad1"/>
    <property type="match status" value="1"/>
</dbReference>
<dbReference type="OrthoDB" id="337581at2759"/>
<evidence type="ECO:0000313" key="8">
    <source>
        <dbReference type="Proteomes" id="UP000289152"/>
    </source>
</evidence>
<dbReference type="PRINTS" id="PR01245">
    <property type="entry name" value="RAD1REC1"/>
</dbReference>
<accession>A0A4V1M3H4</accession>
<organism evidence="7 8">
    <name type="scientific">Tremella mesenterica</name>
    <name type="common">Jelly fungus</name>
    <dbReference type="NCBI Taxonomy" id="5217"/>
    <lineage>
        <taxon>Eukaryota</taxon>
        <taxon>Fungi</taxon>
        <taxon>Dikarya</taxon>
        <taxon>Basidiomycota</taxon>
        <taxon>Agaricomycotina</taxon>
        <taxon>Tremellomycetes</taxon>
        <taxon>Tremellales</taxon>
        <taxon>Tremellaceae</taxon>
        <taxon>Tremella</taxon>
    </lineage>
</organism>
<evidence type="ECO:0008006" key="9">
    <source>
        <dbReference type="Google" id="ProtNLM"/>
    </source>
</evidence>
<evidence type="ECO:0000256" key="2">
    <source>
        <dbReference type="ARBA" id="ARBA00010991"/>
    </source>
</evidence>
<dbReference type="PANTHER" id="PTHR10870">
    <property type="entry name" value="CELL CYCLE CHECKPOINT PROTEIN RAD1"/>
    <property type="match status" value="1"/>
</dbReference>
<comment type="similarity">
    <text evidence="2">Belongs to the rad1 family.</text>
</comment>
<dbReference type="InterPro" id="IPR046938">
    <property type="entry name" value="DNA_clamp_sf"/>
</dbReference>
<dbReference type="GO" id="GO:0000077">
    <property type="term" value="P:DNA damage checkpoint signaling"/>
    <property type="evidence" value="ECO:0007669"/>
    <property type="project" value="InterPro"/>
</dbReference>
<dbReference type="Gene3D" id="3.70.10.10">
    <property type="match status" value="1"/>
</dbReference>
<evidence type="ECO:0000256" key="1">
    <source>
        <dbReference type="ARBA" id="ARBA00004123"/>
    </source>
</evidence>
<feature type="region of interest" description="Disordered" evidence="6">
    <location>
        <begin position="104"/>
        <end position="143"/>
    </location>
</feature>
<dbReference type="FunCoup" id="A0A4V1M3H4">
    <property type="interactions" value="479"/>
</dbReference>
<dbReference type="GO" id="GO:0006281">
    <property type="term" value="P:DNA repair"/>
    <property type="evidence" value="ECO:0007669"/>
    <property type="project" value="UniProtKB-KW"/>
</dbReference>
<dbReference type="InParanoid" id="A0A4V1M3H4"/>
<evidence type="ECO:0000313" key="7">
    <source>
        <dbReference type="EMBL" id="RXK36877.1"/>
    </source>
</evidence>
<comment type="caution">
    <text evidence="7">The sequence shown here is derived from an EMBL/GenBank/DDBJ whole genome shotgun (WGS) entry which is preliminary data.</text>
</comment>
<keyword evidence="5" id="KW-0539">Nucleus</keyword>
<name>A0A4V1M3H4_TREME</name>
<proteinExistence type="inferred from homology"/>
<feature type="compositionally biased region" description="Basic and acidic residues" evidence="6">
    <location>
        <begin position="132"/>
        <end position="142"/>
    </location>
</feature>
<feature type="region of interest" description="Disordered" evidence="6">
    <location>
        <begin position="220"/>
        <end position="245"/>
    </location>
</feature>
<reference evidence="7 8" key="1">
    <citation type="submission" date="2016-06" db="EMBL/GenBank/DDBJ databases">
        <title>Evolution of pathogenesis and genome organization in the Tremellales.</title>
        <authorList>
            <person name="Cuomo C."/>
            <person name="Litvintseva A."/>
            <person name="Heitman J."/>
            <person name="Chen Y."/>
            <person name="Sun S."/>
            <person name="Springer D."/>
            <person name="Dromer F."/>
            <person name="Young S."/>
            <person name="Zeng Q."/>
            <person name="Chapman S."/>
            <person name="Gujja S."/>
            <person name="Saif S."/>
            <person name="Birren B."/>
        </authorList>
    </citation>
    <scope>NUCLEOTIDE SEQUENCE [LARGE SCALE GENOMIC DNA]</scope>
    <source>
        <strain evidence="7 8">ATCC 28783</strain>
    </source>
</reference>
<evidence type="ECO:0000256" key="4">
    <source>
        <dbReference type="ARBA" id="ARBA00023204"/>
    </source>
</evidence>
<dbReference type="VEuPathDB" id="FungiDB:TREMEDRAFT_70218"/>
<gene>
    <name evidence="7" type="ORF">M231_05851</name>
</gene>
<dbReference type="SUPFAM" id="SSF55979">
    <property type="entry name" value="DNA clamp"/>
    <property type="match status" value="1"/>
</dbReference>
<comment type="subcellular location">
    <subcellularLocation>
        <location evidence="1">Nucleus</location>
    </subcellularLocation>
</comment>
<evidence type="ECO:0000256" key="5">
    <source>
        <dbReference type="ARBA" id="ARBA00023242"/>
    </source>
</evidence>
<dbReference type="PANTHER" id="PTHR10870:SF0">
    <property type="entry name" value="CELL CYCLE CHECKPOINT PROTEIN RAD1"/>
    <property type="match status" value="1"/>
</dbReference>
<evidence type="ECO:0000256" key="6">
    <source>
        <dbReference type="SAM" id="MobiDB-lite"/>
    </source>
</evidence>
<dbReference type="GO" id="GO:0030896">
    <property type="term" value="C:checkpoint clamp complex"/>
    <property type="evidence" value="ECO:0007669"/>
    <property type="project" value="TreeGrafter"/>
</dbReference>
<dbReference type="EMBL" id="SDIL01000084">
    <property type="protein sequence ID" value="RXK36877.1"/>
    <property type="molecule type" value="Genomic_DNA"/>
</dbReference>
<keyword evidence="8" id="KW-1185">Reference proteome</keyword>
<dbReference type="Proteomes" id="UP000289152">
    <property type="component" value="Unassembled WGS sequence"/>
</dbReference>
<keyword evidence="4" id="KW-0234">DNA repair</keyword>
<evidence type="ECO:0000256" key="3">
    <source>
        <dbReference type="ARBA" id="ARBA00022763"/>
    </source>
</evidence>
<sequence>MSLRPVPHQVLEVELADVRPFARLLRGIGFKHNAVMSVSEAGFEVTLEEVRTLCVTRLMSLAVAWIPVNLFKTFIFHPSPVPAIVEISLDTMLQCLNIFGNAGSGGAAAPSRQRSSRRWAGDGEQEEEEQDNGPRKGKEKRTQMRMTWEGIGSELMIHLQDEGKGPVTTCALKTLEPEELMNQEFDDDQRVLYIIMKSGWFRQALADLPPSCKKVTFTATPRDSDVPPPVMDATGSSNDRRTQRARKGNFSILAEGDLGKTELDYPNDREVMDRFECPERISFSYHAAHIMLLYRALQHSIKICIQIETEGFLCVQIMMPVGEDVPVGGHSGILEFKKVTENDSRGIASNVQMHALEEGM</sequence>
<protein>
    <recommendedName>
        <fullName evidence="9">Cell cycle checkpoint protein</fullName>
    </recommendedName>
</protein>
<dbReference type="STRING" id="5217.A0A4V1M3H4"/>
<dbReference type="AlphaFoldDB" id="A0A4V1M3H4"/>
<dbReference type="InterPro" id="IPR003021">
    <property type="entry name" value="Rad1_Rec1_Rad17"/>
</dbReference>